<evidence type="ECO:0000313" key="7">
    <source>
        <dbReference type="Proteomes" id="UP000249203"/>
    </source>
</evidence>
<dbReference type="Proteomes" id="UP000287865">
    <property type="component" value="Unassembled WGS sequence"/>
</dbReference>
<evidence type="ECO:0000256" key="1">
    <source>
        <dbReference type="ARBA" id="ARBA00003989"/>
    </source>
</evidence>
<name>A0A327WRU1_9GAMM</name>
<comment type="caution">
    <text evidence="5">The sequence shown here is derived from an EMBL/GenBank/DDBJ whole genome shotgun (WGS) entry which is preliminary data.</text>
</comment>
<dbReference type="RefSeq" id="WP_111570406.1">
    <property type="nucleotide sequence ID" value="NZ_PIPK01000018.1"/>
</dbReference>
<evidence type="ECO:0000313" key="5">
    <source>
        <dbReference type="EMBL" id="RAJ93566.1"/>
    </source>
</evidence>
<evidence type="ECO:0000256" key="3">
    <source>
        <dbReference type="ARBA" id="ARBA00022729"/>
    </source>
</evidence>
<keyword evidence="3 4" id="KW-0732">Signal</keyword>
<keyword evidence="8" id="KW-1185">Reference proteome</keyword>
<reference evidence="5 7" key="2">
    <citation type="submission" date="2018-06" db="EMBL/GenBank/DDBJ databases">
        <title>Genomic Encyclopedia of Type Strains, Phase III (KMG-III): the genomes of soil and plant-associated and newly described type strains.</title>
        <authorList>
            <person name="Whitman W."/>
        </authorList>
    </citation>
    <scope>NUCLEOTIDE SEQUENCE [LARGE SCALE GENOMIC DNA]</scope>
    <source>
        <strain evidence="5 7">CGMCC 1.15366</strain>
    </source>
</reference>
<feature type="signal peptide" evidence="4">
    <location>
        <begin position="1"/>
        <end position="25"/>
    </location>
</feature>
<protein>
    <recommendedName>
        <fullName evidence="2">Curli production assembly/transport component CsgF</fullName>
    </recommendedName>
</protein>
<evidence type="ECO:0000256" key="2">
    <source>
        <dbReference type="ARBA" id="ARBA00014031"/>
    </source>
</evidence>
<organism evidence="5 7">
    <name type="scientific">Aliidiomarina maris</name>
    <dbReference type="NCBI Taxonomy" id="531312"/>
    <lineage>
        <taxon>Bacteria</taxon>
        <taxon>Pseudomonadati</taxon>
        <taxon>Pseudomonadota</taxon>
        <taxon>Gammaproteobacteria</taxon>
        <taxon>Alteromonadales</taxon>
        <taxon>Idiomarinaceae</taxon>
        <taxon>Aliidiomarina</taxon>
    </lineage>
</organism>
<gene>
    <name evidence="5" type="ORF">B0I24_11817</name>
    <name evidence="6" type="ORF">CWE07_13520</name>
</gene>
<dbReference type="AlphaFoldDB" id="A0A327WRU1"/>
<comment type="function">
    <text evidence="1">May be involved in the biogenesis of curli organelles.</text>
</comment>
<dbReference type="InterPro" id="IPR018893">
    <property type="entry name" value="T8SS_CsgF"/>
</dbReference>
<dbReference type="PROSITE" id="PS51257">
    <property type="entry name" value="PROKAR_LIPOPROTEIN"/>
    <property type="match status" value="1"/>
</dbReference>
<dbReference type="EMBL" id="PIPK01000018">
    <property type="protein sequence ID" value="RUO18802.1"/>
    <property type="molecule type" value="Genomic_DNA"/>
</dbReference>
<sequence length="135" mass="14652">MKTLFKASAITVVIAAACMSKPVMATQLVYEPINPSFGGNPLNGSFLLQKAQSQNAHRADTSQRSFVQRFQEQLERNIINSLTRRIADGELVEGIYDTGEYTVEVIGQPDGSVLVYITNNASGELTVITMPGWGG</sequence>
<feature type="chain" id="PRO_5016287107" description="Curli production assembly/transport component CsgF" evidence="4">
    <location>
        <begin position="26"/>
        <end position="135"/>
    </location>
</feature>
<proteinExistence type="predicted"/>
<dbReference type="Pfam" id="PF10614">
    <property type="entry name" value="CsgF"/>
    <property type="match status" value="1"/>
</dbReference>
<accession>A0A327WRU1</accession>
<dbReference type="OrthoDB" id="1443407at2"/>
<evidence type="ECO:0000313" key="6">
    <source>
        <dbReference type="EMBL" id="RUO18802.1"/>
    </source>
</evidence>
<dbReference type="Proteomes" id="UP000249203">
    <property type="component" value="Unassembled WGS sequence"/>
</dbReference>
<reference evidence="6 8" key="1">
    <citation type="journal article" date="2018" name="Front. Microbiol.">
        <title>Genome-Based Analysis Reveals the Taxonomy and Diversity of the Family Idiomarinaceae.</title>
        <authorList>
            <person name="Liu Y."/>
            <person name="Lai Q."/>
            <person name="Shao Z."/>
        </authorList>
    </citation>
    <scope>NUCLEOTIDE SEQUENCE [LARGE SCALE GENOMIC DNA]</scope>
    <source>
        <strain evidence="6 8">CF12-14</strain>
    </source>
</reference>
<dbReference type="EMBL" id="QLMD01000018">
    <property type="protein sequence ID" value="RAJ93566.1"/>
    <property type="molecule type" value="Genomic_DNA"/>
</dbReference>
<evidence type="ECO:0000256" key="4">
    <source>
        <dbReference type="SAM" id="SignalP"/>
    </source>
</evidence>
<evidence type="ECO:0000313" key="8">
    <source>
        <dbReference type="Proteomes" id="UP000287865"/>
    </source>
</evidence>